<dbReference type="InterPro" id="IPR052187">
    <property type="entry name" value="MFSD1"/>
</dbReference>
<reference evidence="27" key="1">
    <citation type="submission" date="2022-03" db="EMBL/GenBank/DDBJ databases">
        <title>Identification of a novel bacterium isolated from mangrove sediments.</title>
        <authorList>
            <person name="Pan X."/>
        </authorList>
    </citation>
    <scope>NUCLEOTIDE SEQUENCE</scope>
    <source>
        <strain evidence="27">B2580</strain>
    </source>
</reference>
<dbReference type="RefSeq" id="WP_243995919.1">
    <property type="nucleotide sequence ID" value="NZ_JALHLE010000035.1"/>
</dbReference>
<evidence type="ECO:0000256" key="11">
    <source>
        <dbReference type="ARBA" id="ARBA00044884"/>
    </source>
</evidence>
<comment type="catalytic activity">
    <reaction evidence="11">
        <text>L-alpha-aminoacyl-L-histidine(out) = L-alpha-aminoacyl-L-histidine(in)</text>
        <dbReference type="Rhea" id="RHEA:79375"/>
        <dbReference type="ChEBI" id="CHEBI:229967"/>
    </reaction>
</comment>
<comment type="catalytic activity">
    <reaction evidence="10">
        <text>L-alpha-aminoacyl-L-arginine(out) = L-alpha-aminoacyl-L-arginine(in)</text>
        <dbReference type="Rhea" id="RHEA:79367"/>
        <dbReference type="ChEBI" id="CHEBI:229968"/>
    </reaction>
</comment>
<dbReference type="InterPro" id="IPR020846">
    <property type="entry name" value="MFS_dom"/>
</dbReference>
<feature type="transmembrane region" description="Helical" evidence="25">
    <location>
        <begin position="377"/>
        <end position="399"/>
    </location>
</feature>
<comment type="catalytic activity">
    <reaction evidence="19">
        <text>L-alanyl-L-lysine(out) = L-alanyl-L-lysine(in)</text>
        <dbReference type="Rhea" id="RHEA:79415"/>
        <dbReference type="ChEBI" id="CHEBI:192470"/>
    </reaction>
</comment>
<feature type="transmembrane region" description="Helical" evidence="25">
    <location>
        <begin position="348"/>
        <end position="371"/>
    </location>
</feature>
<feature type="transmembrane region" description="Helical" evidence="25">
    <location>
        <begin position="222"/>
        <end position="242"/>
    </location>
</feature>
<evidence type="ECO:0000256" key="17">
    <source>
        <dbReference type="ARBA" id="ARBA00044903"/>
    </source>
</evidence>
<evidence type="ECO:0000256" key="18">
    <source>
        <dbReference type="ARBA" id="ARBA00044912"/>
    </source>
</evidence>
<evidence type="ECO:0000256" key="8">
    <source>
        <dbReference type="ARBA" id="ARBA00044876"/>
    </source>
</evidence>
<comment type="subcellular location">
    <subcellularLocation>
        <location evidence="1">Lysosome membrane</location>
        <topology evidence="1">Multi-pass membrane protein</topology>
    </subcellularLocation>
</comment>
<evidence type="ECO:0000256" key="5">
    <source>
        <dbReference type="ARBA" id="ARBA00022989"/>
    </source>
</evidence>
<evidence type="ECO:0000256" key="13">
    <source>
        <dbReference type="ARBA" id="ARBA00044893"/>
    </source>
</evidence>
<evidence type="ECO:0000256" key="10">
    <source>
        <dbReference type="ARBA" id="ARBA00044881"/>
    </source>
</evidence>
<protein>
    <recommendedName>
        <fullName evidence="21">Lysosomal dipeptide transporter MFSD1</fullName>
    </recommendedName>
    <alternativeName>
        <fullName evidence="22">Major facilitator superfamily domain-containing protein 1</fullName>
    </alternativeName>
</protein>
<evidence type="ECO:0000256" key="14">
    <source>
        <dbReference type="ARBA" id="ARBA00044898"/>
    </source>
</evidence>
<dbReference type="Proteomes" id="UP001162880">
    <property type="component" value="Unassembled WGS sequence"/>
</dbReference>
<dbReference type="PANTHER" id="PTHR23512">
    <property type="entry name" value="MAJOR FACILITATOR SUPERFAMILY DOMAIN-CONTAINING PROTEIN 1"/>
    <property type="match status" value="1"/>
</dbReference>
<evidence type="ECO:0000256" key="9">
    <source>
        <dbReference type="ARBA" id="ARBA00044878"/>
    </source>
</evidence>
<comment type="catalytic activity">
    <reaction evidence="12">
        <text>L-lysyl-L-alpha-amino acid(out) = L-lysyl-L-alpha-amino acid(in)</text>
        <dbReference type="Rhea" id="RHEA:79387"/>
        <dbReference type="ChEBI" id="CHEBI:229965"/>
    </reaction>
</comment>
<comment type="catalytic activity">
    <reaction evidence="15">
        <text>L-arginyl-L-alpha-amino acid(out) = L-arginyl-L-alpha-amino acid(in)</text>
        <dbReference type="Rhea" id="RHEA:79371"/>
        <dbReference type="ChEBI" id="CHEBI:84315"/>
    </reaction>
</comment>
<comment type="function">
    <text evidence="23">Lysosomal dipeptide uniporter that selectively exports lysine, arginine or histidine-containing dipeptides with a net positive charge from the lysosome lumen into the cytosol. Could play a role in a specific type of protein O-glycosylation indirectly regulating macrophages migration and tissue invasion. Also essential for liver homeostasis.</text>
</comment>
<feature type="transmembrane region" description="Helical" evidence="25">
    <location>
        <begin position="172"/>
        <end position="191"/>
    </location>
</feature>
<comment type="catalytic activity">
    <reaction evidence="18">
        <text>L-histidyl-L-alpha-amino acid(out) = L-histidyl-L-alpha-amino acid(in)</text>
        <dbReference type="Rhea" id="RHEA:79379"/>
        <dbReference type="ChEBI" id="CHEBI:229964"/>
    </reaction>
</comment>
<comment type="subunit">
    <text evidence="24">Homodimer. Interacts with lysosomal protein GLMP (via lumenal domain); the interaction starts while both proteins are still in the endoplasmic reticulum and is required for stabilization of MFSD1 in lysosomes but has no direct effect on its targeting to lysosomes or transporter activity.</text>
</comment>
<sequence>MTAAPGQLAATRAAWIAFVIGSGFFLFEFVARIEPSLDTTAIASFFGLTKSGFGTLSSLFFWIYAPMQIVVGLLLDRFGARKFIVGGSLCCAAGVLLFAATSVAGVAAAGRVLTGFGASFAFVSALWLVNHWFAPERFALLSGAVNATGMVGAAIGAVLLSDLVGTAGWRTVFIGSGLAGLGIFVAALLFLREPHSPASEADTGAVEHVRQSLAMVMGNGRAWAIAVTGMLYYLPVNVYAGLWGTTELVTDHHRAQITAETIVSMVFWGMALGSVFGGWLSDRLGHRKYLVLGGAVLTALAYLAVLYLPLPAFTEGAVLLAGGFFGGFQMLTFAMAKEGMANDVAGTTVAFVNMIGIAGALVFQPLVGFLADATGGNFTLALATMPACVALAALIVLFVPEYRHPDHVSDGT</sequence>
<feature type="transmembrane region" description="Helical" evidence="25">
    <location>
        <begin position="112"/>
        <end position="129"/>
    </location>
</feature>
<evidence type="ECO:0000256" key="20">
    <source>
        <dbReference type="ARBA" id="ARBA00044924"/>
    </source>
</evidence>
<feature type="domain" description="Major facilitator superfamily (MFS) profile" evidence="26">
    <location>
        <begin position="16"/>
        <end position="404"/>
    </location>
</feature>
<feature type="transmembrane region" description="Helical" evidence="25">
    <location>
        <begin position="83"/>
        <end position="106"/>
    </location>
</feature>
<keyword evidence="7" id="KW-0458">Lysosome</keyword>
<evidence type="ECO:0000256" key="16">
    <source>
        <dbReference type="ARBA" id="ARBA00044900"/>
    </source>
</evidence>
<comment type="caution">
    <text evidence="27">The sequence shown here is derived from an EMBL/GenBank/DDBJ whole genome shotgun (WGS) entry which is preliminary data.</text>
</comment>
<comment type="catalytic activity">
    <reaction evidence="13">
        <text>L-alpha-aminoacyl-L-lysine(out) = L-alpha-aminoacyl-L-lysine(in)</text>
        <dbReference type="Rhea" id="RHEA:79383"/>
        <dbReference type="ChEBI" id="CHEBI:229966"/>
    </reaction>
</comment>
<feature type="transmembrane region" description="Helical" evidence="25">
    <location>
        <begin position="12"/>
        <end position="33"/>
    </location>
</feature>
<keyword evidence="28" id="KW-1185">Reference proteome</keyword>
<feature type="transmembrane region" description="Helical" evidence="25">
    <location>
        <begin position="289"/>
        <end position="310"/>
    </location>
</feature>
<dbReference type="SUPFAM" id="SSF103473">
    <property type="entry name" value="MFS general substrate transporter"/>
    <property type="match status" value="1"/>
</dbReference>
<keyword evidence="4 25" id="KW-0812">Transmembrane</keyword>
<dbReference type="InterPro" id="IPR036259">
    <property type="entry name" value="MFS_trans_sf"/>
</dbReference>
<name>A0ABT0B5Z7_9SPHN</name>
<dbReference type="PROSITE" id="PS50850">
    <property type="entry name" value="MFS"/>
    <property type="match status" value="1"/>
</dbReference>
<feature type="transmembrane region" description="Helical" evidence="25">
    <location>
        <begin position="138"/>
        <end position="160"/>
    </location>
</feature>
<evidence type="ECO:0000256" key="12">
    <source>
        <dbReference type="ARBA" id="ARBA00044891"/>
    </source>
</evidence>
<feature type="transmembrane region" description="Helical" evidence="25">
    <location>
        <begin position="316"/>
        <end position="336"/>
    </location>
</feature>
<dbReference type="Pfam" id="PF07690">
    <property type="entry name" value="MFS_1"/>
    <property type="match status" value="1"/>
</dbReference>
<evidence type="ECO:0000256" key="15">
    <source>
        <dbReference type="ARBA" id="ARBA00044899"/>
    </source>
</evidence>
<evidence type="ECO:0000259" key="26">
    <source>
        <dbReference type="PROSITE" id="PS50850"/>
    </source>
</evidence>
<comment type="similarity">
    <text evidence="2">Belongs to the major facilitator superfamily.</text>
</comment>
<evidence type="ECO:0000313" key="28">
    <source>
        <dbReference type="Proteomes" id="UP001162880"/>
    </source>
</evidence>
<keyword evidence="5 25" id="KW-1133">Transmembrane helix</keyword>
<accession>A0ABT0B5Z7</accession>
<evidence type="ECO:0000256" key="19">
    <source>
        <dbReference type="ARBA" id="ARBA00044919"/>
    </source>
</evidence>
<gene>
    <name evidence="27" type="ORF">MTR64_18170</name>
</gene>
<comment type="catalytic activity">
    <reaction evidence="14">
        <text>L-aspartyl-L-lysine(out) = L-aspartyl-L-lysine(in)</text>
        <dbReference type="Rhea" id="RHEA:79411"/>
        <dbReference type="ChEBI" id="CHEBI:229953"/>
    </reaction>
</comment>
<feature type="transmembrane region" description="Helical" evidence="25">
    <location>
        <begin position="262"/>
        <end position="280"/>
    </location>
</feature>
<evidence type="ECO:0000256" key="24">
    <source>
        <dbReference type="ARBA" id="ARBA00046376"/>
    </source>
</evidence>
<evidence type="ECO:0000313" key="27">
    <source>
        <dbReference type="EMBL" id="MCJ2180502.1"/>
    </source>
</evidence>
<evidence type="ECO:0000256" key="7">
    <source>
        <dbReference type="ARBA" id="ARBA00023228"/>
    </source>
</evidence>
<keyword evidence="6 25" id="KW-0472">Membrane</keyword>
<proteinExistence type="inferred from homology"/>
<evidence type="ECO:0000256" key="23">
    <source>
        <dbReference type="ARBA" id="ARBA00045709"/>
    </source>
</evidence>
<evidence type="ECO:0000256" key="21">
    <source>
        <dbReference type="ARBA" id="ARBA00044985"/>
    </source>
</evidence>
<dbReference type="InterPro" id="IPR011701">
    <property type="entry name" value="MFS"/>
</dbReference>
<evidence type="ECO:0000256" key="25">
    <source>
        <dbReference type="SAM" id="Phobius"/>
    </source>
</evidence>
<evidence type="ECO:0000256" key="3">
    <source>
        <dbReference type="ARBA" id="ARBA00022448"/>
    </source>
</evidence>
<evidence type="ECO:0000256" key="1">
    <source>
        <dbReference type="ARBA" id="ARBA00004155"/>
    </source>
</evidence>
<dbReference type="InterPro" id="IPR001958">
    <property type="entry name" value="Tet-R_TetA/multi-R_MdtG-like"/>
</dbReference>
<evidence type="ECO:0000256" key="2">
    <source>
        <dbReference type="ARBA" id="ARBA00008335"/>
    </source>
</evidence>
<organism evidence="27 28">
    <name type="scientific">Novosphingobium album</name>
    <name type="common">ex Hu et al. 2023</name>
    <dbReference type="NCBI Taxonomy" id="2930093"/>
    <lineage>
        <taxon>Bacteria</taxon>
        <taxon>Pseudomonadati</taxon>
        <taxon>Pseudomonadota</taxon>
        <taxon>Alphaproteobacteria</taxon>
        <taxon>Sphingomonadales</taxon>
        <taxon>Sphingomonadaceae</taxon>
        <taxon>Novosphingobium</taxon>
    </lineage>
</organism>
<dbReference type="PRINTS" id="PR01035">
    <property type="entry name" value="TCRTETA"/>
</dbReference>
<evidence type="ECO:0000256" key="4">
    <source>
        <dbReference type="ARBA" id="ARBA00022692"/>
    </source>
</evidence>
<dbReference type="EMBL" id="JALHLE010000035">
    <property type="protein sequence ID" value="MCJ2180502.1"/>
    <property type="molecule type" value="Genomic_DNA"/>
</dbReference>
<evidence type="ECO:0000256" key="6">
    <source>
        <dbReference type="ARBA" id="ARBA00023136"/>
    </source>
</evidence>
<comment type="catalytic activity">
    <reaction evidence="8">
        <text>L-lysyl-L-alanine(out) = L-lysyl-L-alanine(in)</text>
        <dbReference type="Rhea" id="RHEA:79399"/>
        <dbReference type="ChEBI" id="CHEBI:229954"/>
    </reaction>
</comment>
<comment type="catalytic activity">
    <reaction evidence="20">
        <text>L-lysyl-glycine(out) = L-lysyl-glycine(in)</text>
        <dbReference type="Rhea" id="RHEA:79407"/>
        <dbReference type="ChEBI" id="CHEBI:191202"/>
    </reaction>
</comment>
<comment type="catalytic activity">
    <reaction evidence="9">
        <text>L-histidyl-glycine(out) = L-histidyl-glycine(in)</text>
        <dbReference type="Rhea" id="RHEA:79395"/>
        <dbReference type="ChEBI" id="CHEBI:229957"/>
    </reaction>
</comment>
<comment type="catalytic activity">
    <reaction evidence="16">
        <text>L-lysyl-L-lysine(out) = L-lysyl-L-lysine(in)</text>
        <dbReference type="Rhea" id="RHEA:79403"/>
        <dbReference type="ChEBI" id="CHEBI:229956"/>
    </reaction>
</comment>
<dbReference type="PANTHER" id="PTHR23512:SF3">
    <property type="entry name" value="MAJOR FACILITATOR SUPERFAMILY DOMAIN-CONTAINING PROTEIN 1"/>
    <property type="match status" value="1"/>
</dbReference>
<evidence type="ECO:0000256" key="22">
    <source>
        <dbReference type="ARBA" id="ARBA00045018"/>
    </source>
</evidence>
<comment type="catalytic activity">
    <reaction evidence="17">
        <text>L-arginyl-glycine(out) = L-arginyl-glycine(in)</text>
        <dbReference type="Rhea" id="RHEA:79391"/>
        <dbReference type="ChEBI" id="CHEBI:229955"/>
    </reaction>
</comment>
<dbReference type="Gene3D" id="1.20.1250.20">
    <property type="entry name" value="MFS general substrate transporter like domains"/>
    <property type="match status" value="2"/>
</dbReference>
<keyword evidence="3" id="KW-0813">Transport</keyword>